<evidence type="ECO:0000313" key="1">
    <source>
        <dbReference type="EMBL" id="EKE28175.1"/>
    </source>
</evidence>
<sequence>MAWWKVFLDLNWDWILQENKESFTTTDKNWNYTFDNLEKWNYVIIEIPHQNWNQIKPKKKYDFYLNSWQNVLNFDLENIFIKWKQK</sequence>
<protein>
    <submittedName>
        <fullName evidence="1">Uncharacterized protein</fullName>
    </submittedName>
</protein>
<dbReference type="SUPFAM" id="SSF117074">
    <property type="entry name" value="Hypothetical protein PA1324"/>
    <property type="match status" value="1"/>
</dbReference>
<proteinExistence type="predicted"/>
<comment type="caution">
    <text evidence="1">The sequence shown here is derived from an EMBL/GenBank/DDBJ whole genome shotgun (WGS) entry which is preliminary data.</text>
</comment>
<dbReference type="EMBL" id="AMFJ01000360">
    <property type="protein sequence ID" value="EKE28175.1"/>
    <property type="molecule type" value="Genomic_DNA"/>
</dbReference>
<organism evidence="1">
    <name type="scientific">uncultured bacterium</name>
    <name type="common">gcode 4</name>
    <dbReference type="NCBI Taxonomy" id="1234023"/>
    <lineage>
        <taxon>Bacteria</taxon>
        <taxon>environmental samples</taxon>
    </lineage>
</organism>
<dbReference type="AlphaFoldDB" id="K2GXN9"/>
<accession>K2GXN9</accession>
<reference evidence="1" key="1">
    <citation type="journal article" date="2012" name="Science">
        <title>Fermentation, hydrogen, and sulfur metabolism in multiple uncultivated bacterial phyla.</title>
        <authorList>
            <person name="Wrighton K.C."/>
            <person name="Thomas B.C."/>
            <person name="Sharon I."/>
            <person name="Miller C.S."/>
            <person name="Castelle C.J."/>
            <person name="VerBerkmoes N.C."/>
            <person name="Wilkins M.J."/>
            <person name="Hettich R.L."/>
            <person name="Lipton M.S."/>
            <person name="Williams K.H."/>
            <person name="Long P.E."/>
            <person name="Banfield J.F."/>
        </authorList>
    </citation>
    <scope>NUCLEOTIDE SEQUENCE [LARGE SCALE GENOMIC DNA]</scope>
</reference>
<gene>
    <name evidence="1" type="ORF">ACD_3C00086G0019</name>
</gene>
<name>K2GXN9_9BACT</name>